<protein>
    <recommendedName>
        <fullName evidence="4 5">Pyrroline-5-carboxylate reductase</fullName>
        <shortName evidence="4">P5C reductase</shortName>
        <shortName evidence="4">P5CR</shortName>
        <ecNumber evidence="4 5">1.5.1.2</ecNumber>
    </recommendedName>
    <alternativeName>
        <fullName evidence="4">PCA reductase</fullName>
    </alternativeName>
</protein>
<comment type="similarity">
    <text evidence="1 4 7">Belongs to the pyrroline-5-carboxylate reductase family.</text>
</comment>
<dbReference type="OrthoDB" id="9805754at2"/>
<dbReference type="RefSeq" id="WP_036557067.1">
    <property type="nucleotide sequence ID" value="NZ_JRNI01000003.1"/>
</dbReference>
<dbReference type="GO" id="GO:0004735">
    <property type="term" value="F:pyrroline-5-carboxylate reductase activity"/>
    <property type="evidence" value="ECO:0007669"/>
    <property type="project" value="UniProtKB-UniRule"/>
</dbReference>
<dbReference type="PANTHER" id="PTHR11645">
    <property type="entry name" value="PYRROLINE-5-CARBOXYLATE REDUCTASE"/>
    <property type="match status" value="1"/>
</dbReference>
<comment type="function">
    <text evidence="4">Catalyzes the reduction of 1-pyrroline-5-carboxylate (PCA) to L-proline.</text>
</comment>
<keyword evidence="4 7" id="KW-0641">Proline biosynthesis</keyword>
<proteinExistence type="inferred from homology"/>
<evidence type="ECO:0000256" key="3">
    <source>
        <dbReference type="ARBA" id="ARBA00023002"/>
    </source>
</evidence>
<dbReference type="Pfam" id="PF14748">
    <property type="entry name" value="P5CR_dimer"/>
    <property type="match status" value="1"/>
</dbReference>
<comment type="catalytic activity">
    <reaction evidence="4 7">
        <text>L-proline + NADP(+) = (S)-1-pyrroline-5-carboxylate + NADPH + 2 H(+)</text>
        <dbReference type="Rhea" id="RHEA:14109"/>
        <dbReference type="ChEBI" id="CHEBI:15378"/>
        <dbReference type="ChEBI" id="CHEBI:17388"/>
        <dbReference type="ChEBI" id="CHEBI:57783"/>
        <dbReference type="ChEBI" id="CHEBI:58349"/>
        <dbReference type="ChEBI" id="CHEBI:60039"/>
        <dbReference type="EC" id="1.5.1.2"/>
    </reaction>
</comment>
<name>A0A095ZCV4_9BURK</name>
<dbReference type="SUPFAM" id="SSF48179">
    <property type="entry name" value="6-phosphogluconate dehydrogenase C-terminal domain-like"/>
    <property type="match status" value="1"/>
</dbReference>
<reference evidence="10 11" key="1">
    <citation type="submission" date="2014-07" db="EMBL/GenBank/DDBJ databases">
        <authorList>
            <person name="McCorrison J."/>
            <person name="Sanka R."/>
            <person name="Torralba M."/>
            <person name="Gillis M."/>
            <person name="Haft D.H."/>
            <person name="Methe B."/>
            <person name="Sutton G."/>
            <person name="Nelson K.E."/>
        </authorList>
    </citation>
    <scope>NUCLEOTIDE SEQUENCE [LARGE SCALE GENOMIC DNA]</scope>
    <source>
        <strain evidence="10 11">DNF00040</strain>
    </source>
</reference>
<dbReference type="InterPro" id="IPR008927">
    <property type="entry name" value="6-PGluconate_DH-like_C_sf"/>
</dbReference>
<dbReference type="InterPro" id="IPR000304">
    <property type="entry name" value="Pyrroline-COOH_reductase"/>
</dbReference>
<dbReference type="NCBIfam" id="TIGR00112">
    <property type="entry name" value="proC"/>
    <property type="match status" value="1"/>
</dbReference>
<evidence type="ECO:0000259" key="8">
    <source>
        <dbReference type="Pfam" id="PF03807"/>
    </source>
</evidence>
<dbReference type="EC" id="1.5.1.2" evidence="4 5"/>
<comment type="pathway">
    <text evidence="4 7">Amino-acid biosynthesis; L-proline biosynthesis; L-proline from L-glutamate 5-semialdehyde: step 1/1.</text>
</comment>
<dbReference type="GO" id="GO:0055129">
    <property type="term" value="P:L-proline biosynthetic process"/>
    <property type="evidence" value="ECO:0007669"/>
    <property type="project" value="UniProtKB-UniRule"/>
</dbReference>
<feature type="domain" description="Pyrroline-5-carboxylate reductase catalytic N-terminal" evidence="8">
    <location>
        <begin position="2"/>
        <end position="97"/>
    </location>
</feature>
<accession>A0A095ZCV4</accession>
<evidence type="ECO:0000256" key="6">
    <source>
        <dbReference type="PIRSR" id="PIRSR000193-1"/>
    </source>
</evidence>
<evidence type="ECO:0000256" key="4">
    <source>
        <dbReference type="HAMAP-Rule" id="MF_01925"/>
    </source>
</evidence>
<dbReference type="AlphaFoldDB" id="A0A095ZCV4"/>
<evidence type="ECO:0000313" key="11">
    <source>
        <dbReference type="Proteomes" id="UP000029629"/>
    </source>
</evidence>
<dbReference type="PANTHER" id="PTHR11645:SF0">
    <property type="entry name" value="PYRROLINE-5-CARBOXYLATE REDUCTASE 3"/>
    <property type="match status" value="1"/>
</dbReference>
<evidence type="ECO:0000256" key="5">
    <source>
        <dbReference type="NCBIfam" id="TIGR00112"/>
    </source>
</evidence>
<keyword evidence="2 4" id="KW-0521">NADP</keyword>
<evidence type="ECO:0000313" key="10">
    <source>
        <dbReference type="EMBL" id="KGF32498.1"/>
    </source>
</evidence>
<comment type="caution">
    <text evidence="10">The sequence shown here is derived from an EMBL/GenBank/DDBJ whole genome shotgun (WGS) entry which is preliminary data.</text>
</comment>
<dbReference type="InterPro" id="IPR036291">
    <property type="entry name" value="NAD(P)-bd_dom_sf"/>
</dbReference>
<evidence type="ECO:0000256" key="7">
    <source>
        <dbReference type="RuleBase" id="RU003903"/>
    </source>
</evidence>
<dbReference type="SUPFAM" id="SSF51735">
    <property type="entry name" value="NAD(P)-binding Rossmann-fold domains"/>
    <property type="match status" value="1"/>
</dbReference>
<keyword evidence="4" id="KW-0963">Cytoplasm</keyword>
<dbReference type="InterPro" id="IPR053790">
    <property type="entry name" value="P5CR-like_CS"/>
</dbReference>
<dbReference type="PIRSF" id="PIRSF000193">
    <property type="entry name" value="Pyrrol-5-carb_rd"/>
    <property type="match status" value="1"/>
</dbReference>
<dbReference type="Gene3D" id="1.10.3730.10">
    <property type="entry name" value="ProC C-terminal domain-like"/>
    <property type="match status" value="1"/>
</dbReference>
<organism evidence="10 11">
    <name type="scientific">Oligella urethralis DNF00040</name>
    <dbReference type="NCBI Taxonomy" id="1401065"/>
    <lineage>
        <taxon>Bacteria</taxon>
        <taxon>Pseudomonadati</taxon>
        <taxon>Pseudomonadota</taxon>
        <taxon>Betaproteobacteria</taxon>
        <taxon>Burkholderiales</taxon>
        <taxon>Alcaligenaceae</taxon>
        <taxon>Oligella</taxon>
    </lineage>
</organism>
<comment type="subcellular location">
    <subcellularLocation>
        <location evidence="4">Cytoplasm</location>
    </subcellularLocation>
</comment>
<sequence length="279" mass="29650">MKIGVIGGGNMAAAIIDGMLQQGSCQADELLISVNSEASLNNWRAKGVQQVQIGASAAFADADIWLLALKPQMMQTVLQEYQPFFSADKLVISVAAGLSTASLAYFLTQRDDSILKIIRTMPNTPSLVGEGVIAAYCAVAVTAAERTRFAAMFKACGRVDFVAEESMLDAVTALSGSGVAYVYLFAEALIEGAIALGYDQATARQHAIQTLKGATQMMAQSSLPIAQLRANVTSKKGTTEQALSVFEREDLKAIVAMAMQAAYERAKELAVELSPHRSS</sequence>
<evidence type="ECO:0000256" key="2">
    <source>
        <dbReference type="ARBA" id="ARBA00022857"/>
    </source>
</evidence>
<dbReference type="eggNOG" id="COG0345">
    <property type="taxonomic scope" value="Bacteria"/>
</dbReference>
<keyword evidence="11" id="KW-1185">Reference proteome</keyword>
<dbReference type="GO" id="GO:0005737">
    <property type="term" value="C:cytoplasm"/>
    <property type="evidence" value="ECO:0007669"/>
    <property type="project" value="UniProtKB-SubCell"/>
</dbReference>
<dbReference type="PROSITE" id="PS00521">
    <property type="entry name" value="P5CR"/>
    <property type="match status" value="1"/>
</dbReference>
<dbReference type="HAMAP" id="MF_01925">
    <property type="entry name" value="P5C_reductase"/>
    <property type="match status" value="1"/>
</dbReference>
<gene>
    <name evidence="4" type="primary">proC</name>
    <name evidence="10" type="ORF">HMPREF2130_00705</name>
</gene>
<keyword evidence="4 7" id="KW-0028">Amino-acid biosynthesis</keyword>
<evidence type="ECO:0000256" key="1">
    <source>
        <dbReference type="ARBA" id="ARBA00005525"/>
    </source>
</evidence>
<dbReference type="InterPro" id="IPR029036">
    <property type="entry name" value="P5CR_dimer"/>
</dbReference>
<dbReference type="Proteomes" id="UP000029629">
    <property type="component" value="Unassembled WGS sequence"/>
</dbReference>
<evidence type="ECO:0000259" key="9">
    <source>
        <dbReference type="Pfam" id="PF14748"/>
    </source>
</evidence>
<feature type="binding site" evidence="6">
    <location>
        <begin position="6"/>
        <end position="11"/>
    </location>
    <ligand>
        <name>NADP(+)</name>
        <dbReference type="ChEBI" id="CHEBI:58349"/>
    </ligand>
</feature>
<dbReference type="Gene3D" id="3.40.50.720">
    <property type="entry name" value="NAD(P)-binding Rossmann-like Domain"/>
    <property type="match status" value="1"/>
</dbReference>
<keyword evidence="3 4" id="KW-0560">Oxidoreductase</keyword>
<feature type="binding site" evidence="6">
    <location>
        <begin position="68"/>
        <end position="71"/>
    </location>
    <ligand>
        <name>NADP(+)</name>
        <dbReference type="ChEBI" id="CHEBI:58349"/>
    </ligand>
</feature>
<feature type="domain" description="Pyrroline-5-carboxylate reductase dimerisation" evidence="9">
    <location>
        <begin position="165"/>
        <end position="269"/>
    </location>
</feature>
<dbReference type="UniPathway" id="UPA00098">
    <property type="reaction ID" value="UER00361"/>
</dbReference>
<dbReference type="Pfam" id="PF03807">
    <property type="entry name" value="F420_oxidored"/>
    <property type="match status" value="1"/>
</dbReference>
<comment type="catalytic activity">
    <reaction evidence="4">
        <text>L-proline + NAD(+) = (S)-1-pyrroline-5-carboxylate + NADH + 2 H(+)</text>
        <dbReference type="Rhea" id="RHEA:14105"/>
        <dbReference type="ChEBI" id="CHEBI:15378"/>
        <dbReference type="ChEBI" id="CHEBI:17388"/>
        <dbReference type="ChEBI" id="CHEBI:57540"/>
        <dbReference type="ChEBI" id="CHEBI:57945"/>
        <dbReference type="ChEBI" id="CHEBI:60039"/>
        <dbReference type="EC" id="1.5.1.2"/>
    </reaction>
</comment>
<dbReference type="InterPro" id="IPR028939">
    <property type="entry name" value="P5C_Rdtase_cat_N"/>
</dbReference>
<dbReference type="EMBL" id="JRNI01000003">
    <property type="protein sequence ID" value="KGF32498.1"/>
    <property type="molecule type" value="Genomic_DNA"/>
</dbReference>
<dbReference type="FunFam" id="1.10.3730.10:FF:000001">
    <property type="entry name" value="Pyrroline-5-carboxylate reductase"/>
    <property type="match status" value="1"/>
</dbReference>